<keyword evidence="18" id="KW-1185">Reference proteome</keyword>
<evidence type="ECO:0000256" key="11">
    <source>
        <dbReference type="PROSITE-ProRule" id="PRU01360"/>
    </source>
</evidence>
<comment type="similarity">
    <text evidence="2 11 13">Belongs to the TonB-dependent receptor family.</text>
</comment>
<organism evidence="17 18">
    <name type="scientific">Ahrensia marina</name>
    <dbReference type="NCBI Taxonomy" id="1514904"/>
    <lineage>
        <taxon>Bacteria</taxon>
        <taxon>Pseudomonadati</taxon>
        <taxon>Pseudomonadota</taxon>
        <taxon>Alphaproteobacteria</taxon>
        <taxon>Hyphomicrobiales</taxon>
        <taxon>Ahrensiaceae</taxon>
        <taxon>Ahrensia</taxon>
    </lineage>
</organism>
<dbReference type="STRING" id="1514904.SU32_14200"/>
<evidence type="ECO:0000313" key="18">
    <source>
        <dbReference type="Proteomes" id="UP000038011"/>
    </source>
</evidence>
<evidence type="ECO:0000259" key="16">
    <source>
        <dbReference type="Pfam" id="PF07715"/>
    </source>
</evidence>
<keyword evidence="5 11" id="KW-0812">Transmembrane</keyword>
<dbReference type="PROSITE" id="PS01156">
    <property type="entry name" value="TONB_DEPENDENT_REC_2"/>
    <property type="match status" value="1"/>
</dbReference>
<dbReference type="EMBL" id="JXMU01000024">
    <property type="protein sequence ID" value="KPB00351.1"/>
    <property type="molecule type" value="Genomic_DNA"/>
</dbReference>
<evidence type="ECO:0000256" key="3">
    <source>
        <dbReference type="ARBA" id="ARBA00022448"/>
    </source>
</evidence>
<evidence type="ECO:0000256" key="13">
    <source>
        <dbReference type="RuleBase" id="RU003357"/>
    </source>
</evidence>
<dbReference type="RefSeq" id="WP_054000038.1">
    <property type="nucleotide sequence ID" value="NZ_JXMU01000024.1"/>
</dbReference>
<dbReference type="GO" id="GO:0015344">
    <property type="term" value="F:siderophore uptake transmembrane transporter activity"/>
    <property type="evidence" value="ECO:0007669"/>
    <property type="project" value="TreeGrafter"/>
</dbReference>
<evidence type="ECO:0000256" key="1">
    <source>
        <dbReference type="ARBA" id="ARBA00004571"/>
    </source>
</evidence>
<dbReference type="Proteomes" id="UP000038011">
    <property type="component" value="Unassembled WGS sequence"/>
</dbReference>
<keyword evidence="10 11" id="KW-0998">Cell outer membrane</keyword>
<dbReference type="InterPro" id="IPR039426">
    <property type="entry name" value="TonB-dep_rcpt-like"/>
</dbReference>
<keyword evidence="9 17" id="KW-0675">Receptor</keyword>
<proteinExistence type="inferred from homology"/>
<dbReference type="PANTHER" id="PTHR30069:SF41">
    <property type="entry name" value="HEME_HEMOPEXIN UTILIZATION PROTEIN C"/>
    <property type="match status" value="1"/>
</dbReference>
<dbReference type="InterPro" id="IPR036942">
    <property type="entry name" value="Beta-barrel_TonB_sf"/>
</dbReference>
<evidence type="ECO:0000256" key="10">
    <source>
        <dbReference type="ARBA" id="ARBA00023237"/>
    </source>
</evidence>
<feature type="domain" description="TonB-dependent receptor plug" evidence="16">
    <location>
        <begin position="39"/>
        <end position="140"/>
    </location>
</feature>
<evidence type="ECO:0000256" key="12">
    <source>
        <dbReference type="PROSITE-ProRule" id="PRU10144"/>
    </source>
</evidence>
<evidence type="ECO:0000256" key="8">
    <source>
        <dbReference type="ARBA" id="ARBA00023136"/>
    </source>
</evidence>
<dbReference type="InterPro" id="IPR037066">
    <property type="entry name" value="Plug_dom_sf"/>
</dbReference>
<keyword evidence="6 14" id="KW-0732">Signal</keyword>
<keyword evidence="8 11" id="KW-0472">Membrane</keyword>
<dbReference type="Pfam" id="PF07715">
    <property type="entry name" value="Plug"/>
    <property type="match status" value="1"/>
</dbReference>
<dbReference type="Gene3D" id="2.170.130.10">
    <property type="entry name" value="TonB-dependent receptor, plug domain"/>
    <property type="match status" value="1"/>
</dbReference>
<keyword evidence="3 11" id="KW-0813">Transport</keyword>
<dbReference type="InterPro" id="IPR010917">
    <property type="entry name" value="TonB_rcpt_CS"/>
</dbReference>
<sequence length="653" mass="70815">MFKSNLFLASTVSIFSIIPYAHAQDFVELNRIVIGTQDTSENSVEVTDEDLVRINPTDLQDLFLAEPTIAVGSSLPVSQKIYVNGVEETNFSVTIDGSRQNNKIFHHNATTLIDPSLLKAVSIEPGVAPADAGPGALAGAIEYETKDVADLLPDGRMFGGFTIGEYSTNGDVFTTSNSLYGRKDGFEVLGFIKYAKGGWQEDGNGDDILASGTQLLSGLGKIAYESEIGHRVELSYERVVDDEARPYRANIGQIIGGRPVPLTRNYDLERQNVVLSYTNENPVGLWDPTIQITYSVTDLGVVDDSDASFGQTNSFNGKAENRFALENGSVTTGFDFYVDSADMDYNSLSNPADNFDATESASNIGVYAQARFDVTERFRTSFGARADFQRFEGTTGYTDNFAGLSGNISGEFDITDNLTASAGASHVFGGVPLAENFIANPNWDYSGGLEVVKSNNVYAGLNARFGSFDVSGKVFYTEINDARTPSYRGGPGLTTDMKSTGFELGAGYSWETGFVRLGYADIKTELDGRPADSYVGNYLTVPIGQMFTFETAHTFVDYGVTIGGNAQVVLEEDDTYNPDTGTRGAPLAGYEVFNAFVEYTPPQHENLTFRAAVNNIFDEAYTSRATYGQEFAGAVNPLLEPGRSFKLSLKAKF</sequence>
<dbReference type="GO" id="GO:0009279">
    <property type="term" value="C:cell outer membrane"/>
    <property type="evidence" value="ECO:0007669"/>
    <property type="project" value="UniProtKB-SubCell"/>
</dbReference>
<gene>
    <name evidence="17" type="ORF">SU32_14200</name>
</gene>
<dbReference type="Pfam" id="PF00593">
    <property type="entry name" value="TonB_dep_Rec_b-barrel"/>
    <property type="match status" value="1"/>
</dbReference>
<dbReference type="OrthoDB" id="9760494at2"/>
<dbReference type="PROSITE" id="PS52016">
    <property type="entry name" value="TONB_DEPENDENT_REC_3"/>
    <property type="match status" value="1"/>
</dbReference>
<comment type="subcellular location">
    <subcellularLocation>
        <location evidence="1 11">Cell outer membrane</location>
        <topology evidence="1 11">Multi-pass membrane protein</topology>
    </subcellularLocation>
</comment>
<evidence type="ECO:0000256" key="6">
    <source>
        <dbReference type="ARBA" id="ARBA00022729"/>
    </source>
</evidence>
<evidence type="ECO:0000256" key="14">
    <source>
        <dbReference type="SAM" id="SignalP"/>
    </source>
</evidence>
<dbReference type="SUPFAM" id="SSF56935">
    <property type="entry name" value="Porins"/>
    <property type="match status" value="1"/>
</dbReference>
<dbReference type="GO" id="GO:0044718">
    <property type="term" value="P:siderophore transmembrane transport"/>
    <property type="evidence" value="ECO:0007669"/>
    <property type="project" value="TreeGrafter"/>
</dbReference>
<dbReference type="PATRIC" id="fig|1514904.3.peg.1977"/>
<feature type="short sequence motif" description="TonB C-terminal box" evidence="12">
    <location>
        <begin position="636"/>
        <end position="653"/>
    </location>
</feature>
<evidence type="ECO:0000256" key="9">
    <source>
        <dbReference type="ARBA" id="ARBA00023170"/>
    </source>
</evidence>
<dbReference type="InterPro" id="IPR012910">
    <property type="entry name" value="Plug_dom"/>
</dbReference>
<evidence type="ECO:0000256" key="2">
    <source>
        <dbReference type="ARBA" id="ARBA00009810"/>
    </source>
</evidence>
<evidence type="ECO:0000259" key="15">
    <source>
        <dbReference type="Pfam" id="PF00593"/>
    </source>
</evidence>
<keyword evidence="4 11" id="KW-1134">Transmembrane beta strand</keyword>
<accession>A0A0N0E6S4</accession>
<dbReference type="PANTHER" id="PTHR30069">
    <property type="entry name" value="TONB-DEPENDENT OUTER MEMBRANE RECEPTOR"/>
    <property type="match status" value="1"/>
</dbReference>
<keyword evidence="7 13" id="KW-0798">TonB box</keyword>
<evidence type="ECO:0000256" key="7">
    <source>
        <dbReference type="ARBA" id="ARBA00023077"/>
    </source>
</evidence>
<comment type="caution">
    <text evidence="17">The sequence shown here is derived from an EMBL/GenBank/DDBJ whole genome shotgun (WGS) entry which is preliminary data.</text>
</comment>
<dbReference type="Gene3D" id="2.40.170.20">
    <property type="entry name" value="TonB-dependent receptor, beta-barrel domain"/>
    <property type="match status" value="1"/>
</dbReference>
<feature type="signal peptide" evidence="14">
    <location>
        <begin position="1"/>
        <end position="23"/>
    </location>
</feature>
<reference evidence="17 18" key="1">
    <citation type="submission" date="2015-01" db="EMBL/GenBank/DDBJ databases">
        <title>Ahrensia donghaiensis sp. nov., a novel dimethylsulphoniopropionate-cleavage bacterium isolated from seawater and emended descriptions of the genus Ahrensia and Ahrensia kielensis.</title>
        <authorList>
            <person name="Liu J."/>
        </authorList>
    </citation>
    <scope>NUCLEOTIDE SEQUENCE [LARGE SCALE GENOMIC DNA]</scope>
    <source>
        <strain evidence="17 18">LZD062</strain>
    </source>
</reference>
<evidence type="ECO:0000313" key="17">
    <source>
        <dbReference type="EMBL" id="KPB00351.1"/>
    </source>
</evidence>
<dbReference type="InterPro" id="IPR000531">
    <property type="entry name" value="Beta-barrel_TonB"/>
</dbReference>
<protein>
    <submittedName>
        <fullName evidence="17">TonB-dependent receptor</fullName>
    </submittedName>
</protein>
<dbReference type="AlphaFoldDB" id="A0A0N0E6S4"/>
<name>A0A0N0E6S4_9HYPH</name>
<feature type="chain" id="PRO_5005847312" evidence="14">
    <location>
        <begin position="24"/>
        <end position="653"/>
    </location>
</feature>
<feature type="domain" description="TonB-dependent receptor-like beta-barrel" evidence="15">
    <location>
        <begin position="248"/>
        <end position="616"/>
    </location>
</feature>
<evidence type="ECO:0000256" key="4">
    <source>
        <dbReference type="ARBA" id="ARBA00022452"/>
    </source>
</evidence>
<evidence type="ECO:0000256" key="5">
    <source>
        <dbReference type="ARBA" id="ARBA00022692"/>
    </source>
</evidence>